<dbReference type="OrthoDB" id="5295855at2"/>
<accession>A0A0B7IXW9</accession>
<dbReference type="SUPFAM" id="SSF88713">
    <property type="entry name" value="Glycoside hydrolase/deacetylase"/>
    <property type="match status" value="1"/>
</dbReference>
<evidence type="ECO:0000313" key="6">
    <source>
        <dbReference type="EMBL" id="CEN55953.1"/>
    </source>
</evidence>
<keyword evidence="4" id="KW-0460">Magnesium</keyword>
<organism evidence="6 7">
    <name type="scientific">Candidatus Methylopumilus turicensis</name>
    <dbReference type="NCBI Taxonomy" id="1581680"/>
    <lineage>
        <taxon>Bacteria</taxon>
        <taxon>Pseudomonadati</taxon>
        <taxon>Pseudomonadota</taxon>
        <taxon>Betaproteobacteria</taxon>
        <taxon>Nitrosomonadales</taxon>
        <taxon>Methylophilaceae</taxon>
        <taxon>Candidatus Methylopumilus</taxon>
    </lineage>
</organism>
<evidence type="ECO:0000256" key="2">
    <source>
        <dbReference type="ARBA" id="ARBA00022723"/>
    </source>
</evidence>
<dbReference type="KEGG" id="mbac:BN1209_0910"/>
<evidence type="ECO:0000256" key="1">
    <source>
        <dbReference type="ARBA" id="ARBA00001946"/>
    </source>
</evidence>
<dbReference type="PANTHER" id="PTHR31609">
    <property type="entry name" value="YDJC DEACETYLASE FAMILY MEMBER"/>
    <property type="match status" value="1"/>
</dbReference>
<comment type="cofactor">
    <cofactor evidence="1">
        <name>Mg(2+)</name>
        <dbReference type="ChEBI" id="CHEBI:18420"/>
    </cofactor>
</comment>
<dbReference type="STRING" id="1581680.BN1209_0910"/>
<evidence type="ECO:0000256" key="3">
    <source>
        <dbReference type="ARBA" id="ARBA00022801"/>
    </source>
</evidence>
<dbReference type="Pfam" id="PF04794">
    <property type="entry name" value="YdjC"/>
    <property type="match status" value="1"/>
</dbReference>
<sequence>MRVILCADDFAQSEAIDRAIIALIEKGRLSATSCMTLSPRWKEASKQLTPTIRAKASIGLHLDFTHFSRSTSHAQLVLLSIMHQLSFEHIKVNINQQLDAFEMAMGSAPDYVDGHQHVHQLPMIREALLEVLSTRYPKKLPWLRIAKPPIRDGIKGIIIRALGANTLERKAKKLGFVCSGSLLGSYGFKGTTETYSKRLQSWISTLNDNQSTPVLMCHPAINEMLSTDDPIYAARTTEYQALNSDAIAQAFESLELVKSPSY</sequence>
<proteinExistence type="predicted"/>
<evidence type="ECO:0000256" key="4">
    <source>
        <dbReference type="ARBA" id="ARBA00022842"/>
    </source>
</evidence>
<gene>
    <name evidence="6" type="ORF">BN1209_0910</name>
</gene>
<dbReference type="RefSeq" id="WP_045751144.1">
    <property type="nucleotide sequence ID" value="NZ_LN794158.1"/>
</dbReference>
<name>A0A0B7IXW9_9PROT</name>
<keyword evidence="2" id="KW-0479">Metal-binding</keyword>
<evidence type="ECO:0000256" key="5">
    <source>
        <dbReference type="ARBA" id="ARBA00023277"/>
    </source>
</evidence>
<dbReference type="EMBL" id="LN794158">
    <property type="protein sequence ID" value="CEN55953.1"/>
    <property type="molecule type" value="Genomic_DNA"/>
</dbReference>
<dbReference type="InterPro" id="IPR011330">
    <property type="entry name" value="Glyco_hydro/deAcase_b/a-brl"/>
</dbReference>
<dbReference type="AlphaFoldDB" id="A0A0B7IXW9"/>
<evidence type="ECO:0000313" key="7">
    <source>
        <dbReference type="Proteomes" id="UP000056322"/>
    </source>
</evidence>
<keyword evidence="7" id="KW-1185">Reference proteome</keyword>
<protein>
    <submittedName>
        <fullName evidence="6">YdjC family protein</fullName>
    </submittedName>
</protein>
<dbReference type="InterPro" id="IPR006879">
    <property type="entry name" value="YdjC-like"/>
</dbReference>
<keyword evidence="3" id="KW-0378">Hydrolase</keyword>
<keyword evidence="5" id="KW-0119">Carbohydrate metabolism</keyword>
<dbReference type="GO" id="GO:0016787">
    <property type="term" value="F:hydrolase activity"/>
    <property type="evidence" value="ECO:0007669"/>
    <property type="project" value="UniProtKB-KW"/>
</dbReference>
<dbReference type="CDD" id="cd10807">
    <property type="entry name" value="YdjC_like_3"/>
    <property type="match status" value="1"/>
</dbReference>
<dbReference type="GO" id="GO:0046872">
    <property type="term" value="F:metal ion binding"/>
    <property type="evidence" value="ECO:0007669"/>
    <property type="project" value="UniProtKB-KW"/>
</dbReference>
<dbReference type="GO" id="GO:0005975">
    <property type="term" value="P:carbohydrate metabolic process"/>
    <property type="evidence" value="ECO:0007669"/>
    <property type="project" value="InterPro"/>
</dbReference>
<dbReference type="HOGENOM" id="CLU_064244_3_0_4"/>
<dbReference type="Proteomes" id="UP000056322">
    <property type="component" value="Chromosome 1"/>
</dbReference>
<dbReference type="Gene3D" id="3.20.20.370">
    <property type="entry name" value="Glycoside hydrolase/deacetylase"/>
    <property type="match status" value="1"/>
</dbReference>
<dbReference type="GO" id="GO:0019213">
    <property type="term" value="F:deacetylase activity"/>
    <property type="evidence" value="ECO:0007669"/>
    <property type="project" value="TreeGrafter"/>
</dbReference>
<reference evidence="7" key="1">
    <citation type="submission" date="2014-12" db="EMBL/GenBank/DDBJ databases">
        <authorList>
            <person name="Salcher M.M."/>
        </authorList>
    </citation>
    <scope>NUCLEOTIDE SEQUENCE [LARGE SCALE GENOMIC DNA]</scope>
    <source>
        <strain evidence="7">MMS-10A-171</strain>
    </source>
</reference>
<dbReference type="PANTHER" id="PTHR31609:SF1">
    <property type="entry name" value="CARBOHYDRATE DEACETYLASE"/>
    <property type="match status" value="1"/>
</dbReference>